<dbReference type="GO" id="GO:0043022">
    <property type="term" value="F:ribosome binding"/>
    <property type="evidence" value="ECO:0007669"/>
    <property type="project" value="UniProtKB-ARBA"/>
</dbReference>
<dbReference type="PANTHER" id="PTHR10938:SF0">
    <property type="entry name" value="TRANSLATION INITIATION FACTOR IF-3, MITOCHONDRIAL"/>
    <property type="match status" value="1"/>
</dbReference>
<evidence type="ECO:0000259" key="7">
    <source>
        <dbReference type="Pfam" id="PF00707"/>
    </source>
</evidence>
<evidence type="ECO:0000256" key="1">
    <source>
        <dbReference type="ARBA" id="ARBA00005439"/>
    </source>
</evidence>
<dbReference type="SUPFAM" id="SSF55200">
    <property type="entry name" value="Translation initiation factor IF3, C-terminal domain"/>
    <property type="match status" value="1"/>
</dbReference>
<evidence type="ECO:0000256" key="2">
    <source>
        <dbReference type="ARBA" id="ARBA00022540"/>
    </source>
</evidence>
<comment type="subcellular location">
    <subcellularLocation>
        <location evidence="4">Cytoplasm</location>
    </subcellularLocation>
</comment>
<dbReference type="NCBIfam" id="TIGR00168">
    <property type="entry name" value="infC"/>
    <property type="match status" value="1"/>
</dbReference>
<gene>
    <name evidence="4" type="primary">infC</name>
    <name evidence="9" type="ORF">EBV32_03530</name>
    <name evidence="11" type="ORF">EBV78_02215</name>
    <name evidence="10" type="ORF">EBX29_01755</name>
</gene>
<feature type="region of interest" description="Disordered" evidence="6">
    <location>
        <begin position="1"/>
        <end position="25"/>
    </location>
</feature>
<dbReference type="AlphaFoldDB" id="A0A845SA69"/>
<feature type="compositionally biased region" description="Low complexity" evidence="6">
    <location>
        <begin position="1"/>
        <end position="20"/>
    </location>
</feature>
<evidence type="ECO:0000256" key="5">
    <source>
        <dbReference type="NCBIfam" id="TIGR00168"/>
    </source>
</evidence>
<dbReference type="EMBL" id="RGMI01000057">
    <property type="protein sequence ID" value="NCU50486.1"/>
    <property type="molecule type" value="Genomic_DNA"/>
</dbReference>
<evidence type="ECO:0000313" key="12">
    <source>
        <dbReference type="Proteomes" id="UP000572953"/>
    </source>
</evidence>
<comment type="caution">
    <text evidence="11">The sequence shown here is derived from an EMBL/GenBank/DDBJ whole genome shotgun (WGS) entry which is preliminary data.</text>
</comment>
<dbReference type="Pfam" id="PF05198">
    <property type="entry name" value="IF3_N"/>
    <property type="match status" value="1"/>
</dbReference>
<dbReference type="GO" id="GO:0003743">
    <property type="term" value="F:translation initiation factor activity"/>
    <property type="evidence" value="ECO:0007669"/>
    <property type="project" value="UniProtKB-UniRule"/>
</dbReference>
<dbReference type="HAMAP" id="MF_00080">
    <property type="entry name" value="IF_3"/>
    <property type="match status" value="1"/>
</dbReference>
<dbReference type="InterPro" id="IPR036787">
    <property type="entry name" value="T_IF-3_N_sf"/>
</dbReference>
<comment type="similarity">
    <text evidence="1 4">Belongs to the IF-3 family.</text>
</comment>
<keyword evidence="2 4" id="KW-0396">Initiation factor</keyword>
<dbReference type="GO" id="GO:0016020">
    <property type="term" value="C:membrane"/>
    <property type="evidence" value="ECO:0007669"/>
    <property type="project" value="TreeGrafter"/>
</dbReference>
<evidence type="ECO:0000256" key="3">
    <source>
        <dbReference type="ARBA" id="ARBA00022917"/>
    </source>
</evidence>
<evidence type="ECO:0000313" key="11">
    <source>
        <dbReference type="EMBL" id="NCU62894.1"/>
    </source>
</evidence>
<dbReference type="Proteomes" id="UP000572953">
    <property type="component" value="Unassembled WGS sequence"/>
</dbReference>
<feature type="domain" description="Translation initiation factor 3 N-terminal" evidence="8">
    <location>
        <begin position="24"/>
        <end position="92"/>
    </location>
</feature>
<dbReference type="GO" id="GO:0005829">
    <property type="term" value="C:cytosol"/>
    <property type="evidence" value="ECO:0007669"/>
    <property type="project" value="TreeGrafter"/>
</dbReference>
<accession>A0A845SA69</accession>
<dbReference type="SUPFAM" id="SSF54364">
    <property type="entry name" value="Translation initiation factor IF3, N-terminal domain"/>
    <property type="match status" value="1"/>
</dbReference>
<dbReference type="PANTHER" id="PTHR10938">
    <property type="entry name" value="TRANSLATION INITIATION FACTOR IF-3"/>
    <property type="match status" value="1"/>
</dbReference>
<dbReference type="Gene3D" id="3.10.20.80">
    <property type="entry name" value="Translation initiation factor 3 (IF-3), N-terminal domain"/>
    <property type="match status" value="1"/>
</dbReference>
<dbReference type="Proteomes" id="UP000699985">
    <property type="component" value="Unassembled WGS sequence"/>
</dbReference>
<dbReference type="Gene3D" id="3.30.110.10">
    <property type="entry name" value="Translation initiation factor 3 (IF-3), C-terminal domain"/>
    <property type="match status" value="1"/>
</dbReference>
<dbReference type="Pfam" id="PF00707">
    <property type="entry name" value="IF3_C"/>
    <property type="match status" value="1"/>
</dbReference>
<comment type="subunit">
    <text evidence="4">Monomer.</text>
</comment>
<feature type="domain" description="Translation initiation factor 3 C-terminal" evidence="7">
    <location>
        <begin position="100"/>
        <end position="184"/>
    </location>
</feature>
<dbReference type="GO" id="GO:0032790">
    <property type="term" value="P:ribosome disassembly"/>
    <property type="evidence" value="ECO:0007669"/>
    <property type="project" value="TreeGrafter"/>
</dbReference>
<dbReference type="FunFam" id="3.30.110.10:FF:000001">
    <property type="entry name" value="Translation initiation factor IF-3"/>
    <property type="match status" value="1"/>
</dbReference>
<evidence type="ECO:0000313" key="9">
    <source>
        <dbReference type="EMBL" id="NBN88142.1"/>
    </source>
</evidence>
<evidence type="ECO:0000256" key="4">
    <source>
        <dbReference type="HAMAP-Rule" id="MF_00080"/>
    </source>
</evidence>
<dbReference type="InterPro" id="IPR001288">
    <property type="entry name" value="Translation_initiation_fac_3"/>
</dbReference>
<name>A0A845SA69_9PROT</name>
<organism evidence="11 12">
    <name type="scientific">Candidatus Fonsibacter lacus</name>
    <dbReference type="NCBI Taxonomy" id="2576439"/>
    <lineage>
        <taxon>Bacteria</taxon>
        <taxon>Pseudomonadati</taxon>
        <taxon>Pseudomonadota</taxon>
        <taxon>Alphaproteobacteria</taxon>
        <taxon>Candidatus Pelagibacterales</taxon>
        <taxon>Candidatus Pelagibacterales incertae sedis</taxon>
        <taxon>Candidatus Fonsibacter</taxon>
    </lineage>
</organism>
<protein>
    <recommendedName>
        <fullName evidence="4 5">Translation initiation factor IF-3</fullName>
    </recommendedName>
</protein>
<dbReference type="InterPro" id="IPR019815">
    <property type="entry name" value="Translation_initiation_fac_3_C"/>
</dbReference>
<proteinExistence type="inferred from homology"/>
<dbReference type="InterPro" id="IPR036788">
    <property type="entry name" value="T_IF-3_C_sf"/>
</dbReference>
<reference evidence="11 12" key="1">
    <citation type="submission" date="2018-10" db="EMBL/GenBank/DDBJ databases">
        <title>Iterative Subtractive Binning of Freshwater Chronoseries Metagenomes Recovers Nearly Complete Genomes from over Four Hundred Novel Species.</title>
        <authorList>
            <person name="Rodriguez-R L.M."/>
            <person name="Tsementzi D."/>
            <person name="Luo C."/>
            <person name="Konstantinidis K.T."/>
        </authorList>
    </citation>
    <scope>NUCLEOTIDE SEQUENCE [LARGE SCALE GENOMIC DNA]</scope>
    <source>
        <strain evidence="11">WB7_2B_003</strain>
        <strain evidence="9">WB7_6_001</strain>
        <strain evidence="10">WB8_1A_003</strain>
    </source>
</reference>
<keyword evidence="3 4" id="KW-0648">Protein biosynthesis</keyword>
<dbReference type="Proteomes" id="UP000713222">
    <property type="component" value="Unassembled WGS sequence"/>
</dbReference>
<comment type="function">
    <text evidence="4">IF-3 binds to the 30S ribosomal subunit and shifts the equilibrium between 70S ribosomes and their 50S and 30S subunits in favor of the free subunits, thus enhancing the availability of 30S subunits on which protein synthesis initiation begins.</text>
</comment>
<dbReference type="EMBL" id="RGET01000055">
    <property type="protein sequence ID" value="NBN88142.1"/>
    <property type="molecule type" value="Genomic_DNA"/>
</dbReference>
<dbReference type="InterPro" id="IPR019814">
    <property type="entry name" value="Translation_initiation_fac_3_N"/>
</dbReference>
<dbReference type="EMBL" id="RGGN01000058">
    <property type="protein sequence ID" value="NCU62894.1"/>
    <property type="molecule type" value="Genomic_DNA"/>
</dbReference>
<sequence>MNQNFQNNRSNFKSSNSSNRGPKVNDRIRATDVQLIGSDGQNIGIVSLNDALMTAKEQGLDLIEIAPNAKPPVCKITDFGKYKYELQKKASQAKKKQKVVTLKEIKMRPGTDVHDYNFKMKATEKFLAKGDKVKFTIKFKGREMQHLKLAQDLADRIVSDLKITGKVEQAPKMEGKQMTFIIQPLK</sequence>
<dbReference type="FunFam" id="3.10.20.80:FF:000001">
    <property type="entry name" value="Translation initiation factor IF-3"/>
    <property type="match status" value="1"/>
</dbReference>
<evidence type="ECO:0000256" key="6">
    <source>
        <dbReference type="SAM" id="MobiDB-lite"/>
    </source>
</evidence>
<keyword evidence="4" id="KW-0963">Cytoplasm</keyword>
<evidence type="ECO:0000313" key="10">
    <source>
        <dbReference type="EMBL" id="NCU50486.1"/>
    </source>
</evidence>
<evidence type="ECO:0000259" key="8">
    <source>
        <dbReference type="Pfam" id="PF05198"/>
    </source>
</evidence>